<comment type="caution">
    <text evidence="1">The sequence shown here is derived from an EMBL/GenBank/DDBJ whole genome shotgun (WGS) entry which is preliminary data.</text>
</comment>
<sequence length="120" mass="13243">MTPDERREAVVRDFTRRGIRTVTREQYSRQGMLDAVRENRRRHRHDSKTQWIEHAAHHVAEEIAAVVDVSLDDIATVLLAAGGVGGVLAELHGLHGTTLAGVFQTAADDLDRRANGGVQL</sequence>
<dbReference type="PATRIC" id="fig|1352936.5.peg.6351"/>
<dbReference type="AlphaFoldDB" id="V6JZC9"/>
<gene>
    <name evidence="1" type="ORF">M878_30485</name>
</gene>
<organism evidence="1 2">
    <name type="scientific">Streptomyces roseochromogenus subsp. oscitans DS 12.976</name>
    <dbReference type="NCBI Taxonomy" id="1352936"/>
    <lineage>
        <taxon>Bacteria</taxon>
        <taxon>Bacillati</taxon>
        <taxon>Actinomycetota</taxon>
        <taxon>Actinomycetes</taxon>
        <taxon>Kitasatosporales</taxon>
        <taxon>Streptomycetaceae</taxon>
        <taxon>Streptomyces</taxon>
    </lineage>
</organism>
<dbReference type="Proteomes" id="UP000017984">
    <property type="component" value="Chromosome"/>
</dbReference>
<dbReference type="STRING" id="1352936.M878_30485"/>
<keyword evidence="2" id="KW-1185">Reference proteome</keyword>
<dbReference type="RefSeq" id="WP_023550805.1">
    <property type="nucleotide sequence ID" value="NZ_CM002285.1"/>
</dbReference>
<dbReference type="OrthoDB" id="4327169at2"/>
<dbReference type="EMBL" id="AWQX01000265">
    <property type="protein sequence ID" value="EST24496.1"/>
    <property type="molecule type" value="Genomic_DNA"/>
</dbReference>
<dbReference type="HOGENOM" id="CLU_2048467_0_0_11"/>
<name>V6JZC9_STRRC</name>
<proteinExistence type="predicted"/>
<accession>V6JZC9</accession>
<evidence type="ECO:0000313" key="1">
    <source>
        <dbReference type="EMBL" id="EST24496.1"/>
    </source>
</evidence>
<reference evidence="1 2" key="1">
    <citation type="journal article" date="2014" name="Genome Announc.">
        <title>Draft Genome Sequence of Streptomyces roseochromogenes subsp. oscitans DS 12.976, Producer of the Aminocoumarin Antibiotic Clorobiocin.</title>
        <authorList>
            <person name="Ruckert C."/>
            <person name="Kalinowski J."/>
            <person name="Heide L."/>
            <person name="Apel A.K."/>
        </authorList>
    </citation>
    <scope>NUCLEOTIDE SEQUENCE [LARGE SCALE GENOMIC DNA]</scope>
    <source>
        <strain evidence="1 2">DS 12.976</strain>
    </source>
</reference>
<protein>
    <submittedName>
        <fullName evidence="1">Uncharacterized protein</fullName>
    </submittedName>
</protein>
<evidence type="ECO:0000313" key="2">
    <source>
        <dbReference type="Proteomes" id="UP000017984"/>
    </source>
</evidence>